<evidence type="ECO:0000256" key="6">
    <source>
        <dbReference type="SAM" id="Coils"/>
    </source>
</evidence>
<dbReference type="SUPFAM" id="SSF58038">
    <property type="entry name" value="SNARE fusion complex"/>
    <property type="match status" value="1"/>
</dbReference>
<dbReference type="InterPro" id="IPR042855">
    <property type="entry name" value="V_SNARE_CC"/>
</dbReference>
<dbReference type="GO" id="GO:0005886">
    <property type="term" value="C:plasma membrane"/>
    <property type="evidence" value="ECO:0007669"/>
    <property type="project" value="TreeGrafter"/>
</dbReference>
<evidence type="ECO:0000256" key="3">
    <source>
        <dbReference type="ARBA" id="ARBA00022483"/>
    </source>
</evidence>
<evidence type="ECO:0000313" key="9">
    <source>
        <dbReference type="EMBL" id="PIA59458.1"/>
    </source>
</evidence>
<reference evidence="9 10" key="1">
    <citation type="submission" date="2017-09" db="EMBL/GenBank/DDBJ databases">
        <title>WGS assembly of Aquilegia coerulea Goldsmith.</title>
        <authorList>
            <person name="Hodges S."/>
            <person name="Kramer E."/>
            <person name="Nordborg M."/>
            <person name="Tomkins J."/>
            <person name="Borevitz J."/>
            <person name="Derieg N."/>
            <person name="Yan J."/>
            <person name="Mihaltcheva S."/>
            <person name="Hayes R.D."/>
            <person name="Rokhsar D."/>
        </authorList>
    </citation>
    <scope>NUCLEOTIDE SEQUENCE [LARGE SCALE GENOMIC DNA]</scope>
    <source>
        <strain evidence="10">cv. Goldsmith</strain>
    </source>
</reference>
<dbReference type="EMBL" id="KZ305021">
    <property type="protein sequence ID" value="PIA59458.1"/>
    <property type="molecule type" value="Genomic_DNA"/>
</dbReference>
<dbReference type="OrthoDB" id="19944at2759"/>
<protein>
    <recommendedName>
        <fullName evidence="8">V-SNARE coiled-coil homology domain-containing protein</fullName>
    </recommendedName>
</protein>
<dbReference type="GO" id="GO:0045159">
    <property type="term" value="F:myosin II binding"/>
    <property type="evidence" value="ECO:0007669"/>
    <property type="project" value="TreeGrafter"/>
</dbReference>
<name>A0A2G5EUN0_AQUCA</name>
<dbReference type="PANTHER" id="PTHR10241">
    <property type="entry name" value="LETHAL 2 GIANT LARVAE PROTEIN"/>
    <property type="match status" value="1"/>
</dbReference>
<dbReference type="GO" id="GO:0006887">
    <property type="term" value="P:exocytosis"/>
    <property type="evidence" value="ECO:0007669"/>
    <property type="project" value="UniProtKB-KW"/>
</dbReference>
<sequence length="1105" mass="120526">MFAKRLFEKVTNLSPPSLSSSSSQHAKFGSVAPTDLDLRVPLHYGIPSTASVLAFDPIQRLMAVGTLDGRIKVIGGDNIEGLLISPKQLPYKYLEFLHNTSFLVGVSNENNIQVWDLEHRRIACSFPWDSNITAFSPIHGTNFMYVGDEWGLMSVLKYDAEEGKLLQLPYHIPSYSLCESAGVSISSHQSIVGLLPQPRAFESRVLIAYEKGLIILWDISEAQAVLVRSYKDLQLRNAIVVGPSKGLRSEIAVTLDHEQEDKEISSLCWASSDGSILAVGYVDGDIMLWNMSLTSSSKGQQTGISSNNVVKLQLSSGEKRLPVIVLRWSACSRSENESGGQLFIYGGNEIGSEEVLTVLSLEWSSGIDKLQCVSRVDLTFDGSFSDLILVKNSGPMKNPGDTLFVLTNPGQIHVYDDPILAGLWSQHEEKASISAIRFPVVVPTVDPYITVTKLCLIPIGGSLSNLLLEMASVMKIGATVTLTTGSKWPLTGGVLGQSFSDDYVVERLYMAGYQDGSVRIWDATSPTLSLICAIESEVETIEVAGTSASVSAVDFFPLTASLAVGNECGLVRVYKLSQSPGETDIHFMTETKHEVHQKHQGKGLQCRAIFSLLSSPVQILQYANNGAKLAVGFGCGRVGMLDMNSLSVLFLTDSISSSSSPVISLTEKASLDIYNIISPNEESMNPKDPADVLFILTRDLNLLIVDSVTGNLIGSRQMKQTEDSTAVAMYIIESSILVSETVRGKHPEQLSQNSLTQDEPVQANNLSGDTPHEVDPNTCSENITSGESSLDSLILVCCNNALGLFSLKSVLKGDYNSICKVNLARPCCWTTTFKSKDEKVCGLAIFYHTGVVEIRSLPDLEVVRESSIMSILRWSFKANMDRTICSSDTGQISLVNGGELAFISLLSCEIDFRIPKSLPSLHDKVLQAGSDAANNLSANQKKKEAPTSGIIDGIINGIKGGKVGGVVDLVQQLDIIFSKAPFQEALELNIDDIEIDEPVFVTSTASDQGSKDRKDKETEREKLFEGVTVDTKPRLRKPEEVIAKYRKAGDASAAASQARDKLIERQEKLERLSRNTEELQDGAQNFASMAKELVKTMEGRKWWQI</sequence>
<dbReference type="Gene3D" id="1.20.5.110">
    <property type="match status" value="1"/>
</dbReference>
<dbReference type="Pfam" id="PF00400">
    <property type="entry name" value="WD40"/>
    <property type="match status" value="1"/>
</dbReference>
<dbReference type="Gene3D" id="2.130.10.10">
    <property type="entry name" value="YVTN repeat-like/Quinoprotein amine dehydrogenase"/>
    <property type="match status" value="3"/>
</dbReference>
<keyword evidence="5 6" id="KW-0175">Coiled coil</keyword>
<comment type="subcellular location">
    <subcellularLocation>
        <location evidence="1">Cytoplasm</location>
    </subcellularLocation>
</comment>
<feature type="region of interest" description="Disordered" evidence="7">
    <location>
        <begin position="747"/>
        <end position="781"/>
    </location>
</feature>
<dbReference type="InterPro" id="IPR001680">
    <property type="entry name" value="WD40_rpt"/>
</dbReference>
<dbReference type="GO" id="GO:0005737">
    <property type="term" value="C:cytoplasm"/>
    <property type="evidence" value="ECO:0007669"/>
    <property type="project" value="UniProtKB-SubCell"/>
</dbReference>
<dbReference type="STRING" id="218851.A0A2G5EUN0"/>
<dbReference type="GO" id="GO:0006893">
    <property type="term" value="P:Golgi to plasma membrane transport"/>
    <property type="evidence" value="ECO:0007669"/>
    <property type="project" value="TreeGrafter"/>
</dbReference>
<dbReference type="InParanoid" id="A0A2G5EUN0"/>
<dbReference type="PANTHER" id="PTHR10241:SF25">
    <property type="entry name" value="TOMOSYN, ISOFORM C"/>
    <property type="match status" value="1"/>
</dbReference>
<dbReference type="CDD" id="cd15873">
    <property type="entry name" value="R-SNARE_STXBP5_6"/>
    <property type="match status" value="1"/>
</dbReference>
<dbReference type="GO" id="GO:0005096">
    <property type="term" value="F:GTPase activator activity"/>
    <property type="evidence" value="ECO:0007669"/>
    <property type="project" value="TreeGrafter"/>
</dbReference>
<feature type="coiled-coil region" evidence="6">
    <location>
        <begin position="1055"/>
        <end position="1082"/>
    </location>
</feature>
<comment type="similarity">
    <text evidence="2">Belongs to the WD repeat L(2)GL family.</text>
</comment>
<dbReference type="InterPro" id="IPR036322">
    <property type="entry name" value="WD40_repeat_dom_sf"/>
</dbReference>
<evidence type="ECO:0000256" key="1">
    <source>
        <dbReference type="ARBA" id="ARBA00004496"/>
    </source>
</evidence>
<dbReference type="GO" id="GO:0019905">
    <property type="term" value="F:syntaxin binding"/>
    <property type="evidence" value="ECO:0007669"/>
    <property type="project" value="TreeGrafter"/>
</dbReference>
<evidence type="ECO:0000313" key="10">
    <source>
        <dbReference type="Proteomes" id="UP000230069"/>
    </source>
</evidence>
<dbReference type="SUPFAM" id="SSF50978">
    <property type="entry name" value="WD40 repeat-like"/>
    <property type="match status" value="2"/>
</dbReference>
<gene>
    <name evidence="9" type="ORF">AQUCO_00400380v1</name>
</gene>
<dbReference type="Proteomes" id="UP000230069">
    <property type="component" value="Unassembled WGS sequence"/>
</dbReference>
<evidence type="ECO:0000256" key="7">
    <source>
        <dbReference type="SAM" id="MobiDB-lite"/>
    </source>
</evidence>
<dbReference type="PROSITE" id="PS50892">
    <property type="entry name" value="V_SNARE"/>
    <property type="match status" value="1"/>
</dbReference>
<evidence type="ECO:0000256" key="2">
    <source>
        <dbReference type="ARBA" id="ARBA00008070"/>
    </source>
</evidence>
<evidence type="ECO:0000256" key="5">
    <source>
        <dbReference type="PROSITE-ProRule" id="PRU00290"/>
    </source>
</evidence>
<dbReference type="AlphaFoldDB" id="A0A2G5EUN0"/>
<proteinExistence type="inferred from homology"/>
<feature type="compositionally biased region" description="Polar residues" evidence="7">
    <location>
        <begin position="749"/>
        <end position="768"/>
    </location>
</feature>
<dbReference type="InterPro" id="IPR015943">
    <property type="entry name" value="WD40/YVTN_repeat-like_dom_sf"/>
</dbReference>
<keyword evidence="10" id="KW-1185">Reference proteome</keyword>
<keyword evidence="4" id="KW-0963">Cytoplasm</keyword>
<keyword evidence="3" id="KW-0268">Exocytosis</keyword>
<dbReference type="FunCoup" id="A0A2G5EUN0">
    <property type="interactions" value="1475"/>
</dbReference>
<organism evidence="9 10">
    <name type="scientific">Aquilegia coerulea</name>
    <name type="common">Rocky mountain columbine</name>
    <dbReference type="NCBI Taxonomy" id="218851"/>
    <lineage>
        <taxon>Eukaryota</taxon>
        <taxon>Viridiplantae</taxon>
        <taxon>Streptophyta</taxon>
        <taxon>Embryophyta</taxon>
        <taxon>Tracheophyta</taxon>
        <taxon>Spermatophyta</taxon>
        <taxon>Magnoliopsida</taxon>
        <taxon>Ranunculales</taxon>
        <taxon>Ranunculaceae</taxon>
        <taxon>Thalictroideae</taxon>
        <taxon>Aquilegia</taxon>
    </lineage>
</organism>
<feature type="domain" description="V-SNARE coiled-coil homology" evidence="8">
    <location>
        <begin position="1040"/>
        <end position="1104"/>
    </location>
</feature>
<evidence type="ECO:0000259" key="8">
    <source>
        <dbReference type="PROSITE" id="PS50892"/>
    </source>
</evidence>
<dbReference type="SMART" id="SM00320">
    <property type="entry name" value="WD40"/>
    <property type="match status" value="5"/>
</dbReference>
<accession>A0A2G5EUN0</accession>
<evidence type="ECO:0000256" key="4">
    <source>
        <dbReference type="ARBA" id="ARBA00022490"/>
    </source>
</evidence>